<dbReference type="InterPro" id="IPR029044">
    <property type="entry name" value="Nucleotide-diphossugar_trans"/>
</dbReference>
<evidence type="ECO:0000259" key="1">
    <source>
        <dbReference type="Pfam" id="PF12804"/>
    </source>
</evidence>
<reference evidence="2 3" key="1">
    <citation type="submission" date="2016-06" db="EMBL/GenBank/DDBJ databases">
        <authorList>
            <person name="Kjaerup R.B."/>
            <person name="Dalgaard T.S."/>
            <person name="Juul-Madsen H.R."/>
        </authorList>
    </citation>
    <scope>NUCLEOTIDE SEQUENCE [LARGE SCALE GENOMIC DNA]</scope>
    <source>
        <strain evidence="2 3">DSM 43904</strain>
    </source>
</reference>
<dbReference type="RefSeq" id="WP_088994274.1">
    <property type="nucleotide sequence ID" value="NZ_LT607750.1"/>
</dbReference>
<feature type="domain" description="MobA-like NTP transferase" evidence="1">
    <location>
        <begin position="5"/>
        <end position="159"/>
    </location>
</feature>
<gene>
    <name evidence="2" type="ORF">GA0070609_2903</name>
</gene>
<sequence length="192" mass="20389">MFVTGLVLAAGASVRLGEAKQLLPYRGRTLLDATLDLARSCGFDQLLVTLGGAAERIRERADLTGVQVVENADFSTGCGSSISTAVRVVDARADGLVLLLGDQPGVRAADVRRVAAATTPLAVCRYADGLGHPFWFARAVLPQLRVLHGDKAVWKLMHSGRHPVTEVPVDGPVPIDVDTRADYQRLLAGEAP</sequence>
<dbReference type="EMBL" id="LT607750">
    <property type="protein sequence ID" value="SCG54098.1"/>
    <property type="molecule type" value="Genomic_DNA"/>
</dbReference>
<dbReference type="Proteomes" id="UP000198217">
    <property type="component" value="Chromosome I"/>
</dbReference>
<name>A0A1C5I709_9ACTN</name>
<dbReference type="AlphaFoldDB" id="A0A1C5I709"/>
<keyword evidence="2" id="KW-0548">Nucleotidyltransferase</keyword>
<keyword evidence="3" id="KW-1185">Reference proteome</keyword>
<dbReference type="SUPFAM" id="SSF53448">
    <property type="entry name" value="Nucleotide-diphospho-sugar transferases"/>
    <property type="match status" value="1"/>
</dbReference>
<evidence type="ECO:0000313" key="2">
    <source>
        <dbReference type="EMBL" id="SCG54098.1"/>
    </source>
</evidence>
<keyword evidence="2" id="KW-0808">Transferase</keyword>
<dbReference type="CDD" id="cd04182">
    <property type="entry name" value="GT_2_like_f"/>
    <property type="match status" value="1"/>
</dbReference>
<dbReference type="Gene3D" id="3.90.550.10">
    <property type="entry name" value="Spore Coat Polysaccharide Biosynthesis Protein SpsA, Chain A"/>
    <property type="match status" value="1"/>
</dbReference>
<dbReference type="Pfam" id="PF12804">
    <property type="entry name" value="NTP_transf_3"/>
    <property type="match status" value="1"/>
</dbReference>
<dbReference type="PANTHER" id="PTHR43777">
    <property type="entry name" value="MOLYBDENUM COFACTOR CYTIDYLYLTRANSFERASE"/>
    <property type="match status" value="1"/>
</dbReference>
<organism evidence="2 3">
    <name type="scientific">Micromonospora echinaurantiaca</name>
    <dbReference type="NCBI Taxonomy" id="47857"/>
    <lineage>
        <taxon>Bacteria</taxon>
        <taxon>Bacillati</taxon>
        <taxon>Actinomycetota</taxon>
        <taxon>Actinomycetes</taxon>
        <taxon>Micromonosporales</taxon>
        <taxon>Micromonosporaceae</taxon>
        <taxon>Micromonospora</taxon>
    </lineage>
</organism>
<evidence type="ECO:0000313" key="3">
    <source>
        <dbReference type="Proteomes" id="UP000198217"/>
    </source>
</evidence>
<proteinExistence type="predicted"/>
<dbReference type="GO" id="GO:0016779">
    <property type="term" value="F:nucleotidyltransferase activity"/>
    <property type="evidence" value="ECO:0007669"/>
    <property type="project" value="UniProtKB-KW"/>
</dbReference>
<protein>
    <submittedName>
        <fullName evidence="2">Molybdenum cofactor cytidylyltransferase</fullName>
    </submittedName>
</protein>
<accession>A0A1C5I709</accession>
<dbReference type="PANTHER" id="PTHR43777:SF1">
    <property type="entry name" value="MOLYBDENUM COFACTOR CYTIDYLYLTRANSFERASE"/>
    <property type="match status" value="1"/>
</dbReference>
<dbReference type="InterPro" id="IPR025877">
    <property type="entry name" value="MobA-like_NTP_Trfase"/>
</dbReference>